<organism evidence="1 2">
    <name type="scientific">Paraburkholderia bryophila</name>
    <dbReference type="NCBI Taxonomy" id="420952"/>
    <lineage>
        <taxon>Bacteria</taxon>
        <taxon>Pseudomonadati</taxon>
        <taxon>Pseudomonadota</taxon>
        <taxon>Betaproteobacteria</taxon>
        <taxon>Burkholderiales</taxon>
        <taxon>Burkholderiaceae</taxon>
        <taxon>Paraburkholderia</taxon>
    </lineage>
</organism>
<name>A0A7Z0B0M3_9BURK</name>
<accession>A0A7Z0B0M3</accession>
<dbReference type="EMBL" id="JACCAU010000001">
    <property type="protein sequence ID" value="NYH16008.1"/>
    <property type="molecule type" value="Genomic_DNA"/>
</dbReference>
<protein>
    <submittedName>
        <fullName evidence="1">Uncharacterized protein</fullName>
    </submittedName>
</protein>
<comment type="caution">
    <text evidence="1">The sequence shown here is derived from an EMBL/GenBank/DDBJ whole genome shotgun (WGS) entry which is preliminary data.</text>
</comment>
<dbReference type="Proteomes" id="UP000572540">
    <property type="component" value="Unassembled WGS sequence"/>
</dbReference>
<proteinExistence type="predicted"/>
<dbReference type="AlphaFoldDB" id="A0A7Z0B0M3"/>
<evidence type="ECO:0000313" key="1">
    <source>
        <dbReference type="EMBL" id="NYH16008.1"/>
    </source>
</evidence>
<gene>
    <name evidence="1" type="ORF">GGD41_003236</name>
</gene>
<evidence type="ECO:0000313" key="2">
    <source>
        <dbReference type="Proteomes" id="UP000572540"/>
    </source>
</evidence>
<sequence>MSVLARAGQSASAQAAWRVFRRPFFQIQLFASRG</sequence>
<reference evidence="1 2" key="1">
    <citation type="submission" date="2020-07" db="EMBL/GenBank/DDBJ databases">
        <title>Exploring microbial biodiversity for novel pathways involved in the catabolism of aromatic compounds derived from lignin.</title>
        <authorList>
            <person name="Elkins J."/>
        </authorList>
    </citation>
    <scope>NUCLEOTIDE SEQUENCE [LARGE SCALE GENOMIC DNA]</scope>
    <source>
        <strain evidence="1 2">H2C3B</strain>
    </source>
</reference>